<dbReference type="AlphaFoldDB" id="A0A6C0BZE3"/>
<accession>A0A6C0BZE3</accession>
<keyword evidence="2" id="KW-1133">Transmembrane helix</keyword>
<evidence type="ECO:0000256" key="1">
    <source>
        <dbReference type="SAM" id="MobiDB-lite"/>
    </source>
</evidence>
<feature type="compositionally biased region" description="Polar residues" evidence="1">
    <location>
        <begin position="47"/>
        <end position="57"/>
    </location>
</feature>
<proteinExistence type="predicted"/>
<sequence length="207" mass="23646">MDGTSIEDLPSNDRPTKNNVVLETREVVRQDLENRRPPVPPQNQPQAGNMQRKQSELSQNSINKIVRGIQSAAGSGMTELPSRHIPMETNHVTQDQQIKPNYIPEPVKRNYIEEEETVNSAIKENFSNQKTTDRLDQLYEEIQLPVLIMLLFFIFQMPFVQMKLKTTLPSLFMKDGNPTLSGYVLKTALFGLGFYALQKASVYLSEY</sequence>
<feature type="transmembrane region" description="Helical" evidence="2">
    <location>
        <begin position="142"/>
        <end position="160"/>
    </location>
</feature>
<keyword evidence="2" id="KW-0812">Transmembrane</keyword>
<dbReference type="EMBL" id="MN739298">
    <property type="protein sequence ID" value="QHS97490.1"/>
    <property type="molecule type" value="Genomic_DNA"/>
</dbReference>
<evidence type="ECO:0000313" key="3">
    <source>
        <dbReference type="EMBL" id="QHS97490.1"/>
    </source>
</evidence>
<protein>
    <submittedName>
        <fullName evidence="3">Uncharacterized protein</fullName>
    </submittedName>
</protein>
<feature type="compositionally biased region" description="Basic and acidic residues" evidence="1">
    <location>
        <begin position="23"/>
        <end position="36"/>
    </location>
</feature>
<name>A0A6C0BZE3_9ZZZZ</name>
<organism evidence="3">
    <name type="scientific">viral metagenome</name>
    <dbReference type="NCBI Taxonomy" id="1070528"/>
    <lineage>
        <taxon>unclassified sequences</taxon>
        <taxon>metagenomes</taxon>
        <taxon>organismal metagenomes</taxon>
    </lineage>
</organism>
<evidence type="ECO:0000256" key="2">
    <source>
        <dbReference type="SAM" id="Phobius"/>
    </source>
</evidence>
<keyword evidence="2" id="KW-0472">Membrane</keyword>
<feature type="region of interest" description="Disordered" evidence="1">
    <location>
        <begin position="1"/>
        <end position="57"/>
    </location>
</feature>
<reference evidence="3" key="1">
    <citation type="journal article" date="2020" name="Nature">
        <title>Giant virus diversity and host interactions through global metagenomics.</title>
        <authorList>
            <person name="Schulz F."/>
            <person name="Roux S."/>
            <person name="Paez-Espino D."/>
            <person name="Jungbluth S."/>
            <person name="Walsh D.A."/>
            <person name="Denef V.J."/>
            <person name="McMahon K.D."/>
            <person name="Konstantinidis K.T."/>
            <person name="Eloe-Fadrosh E.A."/>
            <person name="Kyrpides N.C."/>
            <person name="Woyke T."/>
        </authorList>
    </citation>
    <scope>NUCLEOTIDE SEQUENCE</scope>
    <source>
        <strain evidence="3">GVMAG-M-3300020169-51</strain>
    </source>
</reference>
<feature type="transmembrane region" description="Helical" evidence="2">
    <location>
        <begin position="180"/>
        <end position="197"/>
    </location>
</feature>